<evidence type="ECO:0000256" key="3">
    <source>
        <dbReference type="ARBA" id="ARBA00022692"/>
    </source>
</evidence>
<name>A0A5E7BX83_PSEFL</name>
<feature type="transmembrane region" description="Helical" evidence="6">
    <location>
        <begin position="220"/>
        <end position="239"/>
    </location>
</feature>
<feature type="transmembrane region" description="Helical" evidence="6">
    <location>
        <begin position="259"/>
        <end position="280"/>
    </location>
</feature>
<dbReference type="InterPro" id="IPR020846">
    <property type="entry name" value="MFS_dom"/>
</dbReference>
<evidence type="ECO:0000256" key="5">
    <source>
        <dbReference type="ARBA" id="ARBA00023136"/>
    </source>
</evidence>
<protein>
    <submittedName>
        <fullName evidence="8">Sugar efflux transporter</fullName>
    </submittedName>
</protein>
<dbReference type="PANTHER" id="PTHR23505">
    <property type="entry name" value="SPINSTER"/>
    <property type="match status" value="1"/>
</dbReference>
<feature type="transmembrane region" description="Helical" evidence="6">
    <location>
        <begin position="48"/>
        <end position="69"/>
    </location>
</feature>
<dbReference type="Pfam" id="PF07690">
    <property type="entry name" value="MFS_1"/>
    <property type="match status" value="1"/>
</dbReference>
<dbReference type="GO" id="GO:0016020">
    <property type="term" value="C:membrane"/>
    <property type="evidence" value="ECO:0007669"/>
    <property type="project" value="UniProtKB-SubCell"/>
</dbReference>
<evidence type="ECO:0000256" key="1">
    <source>
        <dbReference type="ARBA" id="ARBA00004141"/>
    </source>
</evidence>
<feature type="transmembrane region" description="Helical" evidence="6">
    <location>
        <begin position="81"/>
        <end position="100"/>
    </location>
</feature>
<gene>
    <name evidence="8" type="primary">sotB_3</name>
    <name evidence="8" type="ORF">PS710_02288</name>
</gene>
<dbReference type="PROSITE" id="PS50850">
    <property type="entry name" value="MFS"/>
    <property type="match status" value="1"/>
</dbReference>
<feature type="transmembrane region" description="Helical" evidence="6">
    <location>
        <begin position="167"/>
        <end position="187"/>
    </location>
</feature>
<proteinExistence type="predicted"/>
<evidence type="ECO:0000256" key="6">
    <source>
        <dbReference type="SAM" id="Phobius"/>
    </source>
</evidence>
<evidence type="ECO:0000313" key="9">
    <source>
        <dbReference type="Proteomes" id="UP000381093"/>
    </source>
</evidence>
<dbReference type="EMBL" id="CABVHW010000006">
    <property type="protein sequence ID" value="VVN96290.1"/>
    <property type="molecule type" value="Genomic_DNA"/>
</dbReference>
<feature type="transmembrane region" description="Helical" evidence="6">
    <location>
        <begin position="12"/>
        <end position="28"/>
    </location>
</feature>
<reference evidence="8 9" key="1">
    <citation type="submission" date="2019-09" db="EMBL/GenBank/DDBJ databases">
        <authorList>
            <person name="Chandra G."/>
            <person name="Truman W A."/>
        </authorList>
    </citation>
    <scope>NUCLEOTIDE SEQUENCE [LARGE SCALE GENOMIC DNA]</scope>
    <source>
        <strain evidence="8">PS710</strain>
    </source>
</reference>
<dbReference type="CDD" id="cd17328">
    <property type="entry name" value="MFS_spinster_like"/>
    <property type="match status" value="1"/>
</dbReference>
<evidence type="ECO:0000313" key="8">
    <source>
        <dbReference type="EMBL" id="VVN96290.1"/>
    </source>
</evidence>
<keyword evidence="3 6" id="KW-0812">Transmembrane</keyword>
<dbReference type="PANTHER" id="PTHR23505:SF79">
    <property type="entry name" value="PROTEIN SPINSTER"/>
    <property type="match status" value="1"/>
</dbReference>
<evidence type="ECO:0000256" key="4">
    <source>
        <dbReference type="ARBA" id="ARBA00022989"/>
    </source>
</evidence>
<evidence type="ECO:0000259" key="7">
    <source>
        <dbReference type="PROSITE" id="PS50850"/>
    </source>
</evidence>
<feature type="transmembrane region" description="Helical" evidence="6">
    <location>
        <begin position="139"/>
        <end position="161"/>
    </location>
</feature>
<dbReference type="AlphaFoldDB" id="A0A5E7BX83"/>
<dbReference type="InterPro" id="IPR036259">
    <property type="entry name" value="MFS_trans_sf"/>
</dbReference>
<feature type="transmembrane region" description="Helical" evidence="6">
    <location>
        <begin position="106"/>
        <end position="127"/>
    </location>
</feature>
<organism evidence="8 9">
    <name type="scientific">Pseudomonas fluorescens</name>
    <dbReference type="NCBI Taxonomy" id="294"/>
    <lineage>
        <taxon>Bacteria</taxon>
        <taxon>Pseudomonadati</taxon>
        <taxon>Pseudomonadota</taxon>
        <taxon>Gammaproteobacteria</taxon>
        <taxon>Pseudomonadales</taxon>
        <taxon>Pseudomonadaceae</taxon>
        <taxon>Pseudomonas</taxon>
    </lineage>
</organism>
<feature type="transmembrane region" description="Helical" evidence="6">
    <location>
        <begin position="318"/>
        <end position="343"/>
    </location>
</feature>
<keyword evidence="5 6" id="KW-0472">Membrane</keyword>
<dbReference type="SUPFAM" id="SSF103473">
    <property type="entry name" value="MFS general substrate transporter"/>
    <property type="match status" value="1"/>
</dbReference>
<dbReference type="InterPro" id="IPR005829">
    <property type="entry name" value="Sugar_transporter_CS"/>
</dbReference>
<evidence type="ECO:0000256" key="2">
    <source>
        <dbReference type="ARBA" id="ARBA00022448"/>
    </source>
</evidence>
<keyword evidence="2" id="KW-0813">Transport</keyword>
<dbReference type="RefSeq" id="WP_150764594.1">
    <property type="nucleotide sequence ID" value="NZ_CABVHW010000006.1"/>
</dbReference>
<feature type="transmembrane region" description="Helical" evidence="6">
    <location>
        <begin position="292"/>
        <end position="312"/>
    </location>
</feature>
<sequence length="442" mass="47060">MNQSPPVTWRTHYALFVLASIYVFNYIDRQLMAILIEPVKLEFGISDTGIGLLSGVTFAVFYTVFGFPLGRLSDRIGRKPVIAFSCIAWSLMTMLCGMAGNFLTLVLARVGVAVGEAGGTAPSVAMVSDLYPANRRSTALSVLMLGSSLGAIVGLGLGGWIAQHHGWRYAFLLIGAPGIFLGLLLLLTVRAPKRAVPLGNVAAPQDGWLKTLVELFRMPSFLCLVLTGGSAAIAGYAIGTWSPSFLIRSHGLNLQEAGFLVGVVGGIGSTIGTLVCGMLTDRMARRDVGWQIGVPLLGTLISIPFALAYFLWPQGTAFHIGSIAVPQAFLFYSAFGFFGVWWATPCLSAITHLFPSTRLAQATAIFVMSMTLLGVGVGPLFVGMLSDFFVPTLGSESLRYALASSVSMLVLASVFLALALPRYRQHMKSPAPRSAPNQAVTA</sequence>
<comment type="subcellular location">
    <subcellularLocation>
        <location evidence="1">Membrane</location>
        <topology evidence="1">Multi-pass membrane protein</topology>
    </subcellularLocation>
</comment>
<dbReference type="Gene3D" id="1.20.1250.20">
    <property type="entry name" value="MFS general substrate transporter like domains"/>
    <property type="match status" value="2"/>
</dbReference>
<dbReference type="GO" id="GO:0022857">
    <property type="term" value="F:transmembrane transporter activity"/>
    <property type="evidence" value="ECO:0007669"/>
    <property type="project" value="InterPro"/>
</dbReference>
<feature type="transmembrane region" description="Helical" evidence="6">
    <location>
        <begin position="364"/>
        <end position="386"/>
    </location>
</feature>
<dbReference type="InterPro" id="IPR011701">
    <property type="entry name" value="MFS"/>
</dbReference>
<feature type="transmembrane region" description="Helical" evidence="6">
    <location>
        <begin position="398"/>
        <end position="420"/>
    </location>
</feature>
<keyword evidence="4 6" id="KW-1133">Transmembrane helix</keyword>
<dbReference type="PROSITE" id="PS00216">
    <property type="entry name" value="SUGAR_TRANSPORT_1"/>
    <property type="match status" value="1"/>
</dbReference>
<dbReference type="Proteomes" id="UP000381093">
    <property type="component" value="Unassembled WGS sequence"/>
</dbReference>
<dbReference type="InterPro" id="IPR044770">
    <property type="entry name" value="MFS_spinster-like"/>
</dbReference>
<accession>A0A5E7BX83</accession>
<feature type="domain" description="Major facilitator superfamily (MFS) profile" evidence="7">
    <location>
        <begin position="14"/>
        <end position="424"/>
    </location>
</feature>